<keyword evidence="14" id="KW-1185">Reference proteome</keyword>
<dbReference type="GO" id="GO:0012505">
    <property type="term" value="C:endomembrane system"/>
    <property type="evidence" value="ECO:0007669"/>
    <property type="project" value="UniProtKB-SubCell"/>
</dbReference>
<feature type="domain" description="Sodium/calcium exchanger membrane region" evidence="12">
    <location>
        <begin position="71"/>
        <end position="132"/>
    </location>
</feature>
<evidence type="ECO:0000259" key="12">
    <source>
        <dbReference type="Pfam" id="PF01699"/>
    </source>
</evidence>
<reference evidence="13 14" key="1">
    <citation type="journal article" date="2020" name="IScience">
        <title>Genome Sequencing of the Endangered Kingdonia uniflora (Circaeasteraceae, Ranunculales) Reveals Potential Mechanisms of Evolutionary Specialization.</title>
        <authorList>
            <person name="Sun Y."/>
            <person name="Deng T."/>
            <person name="Zhang A."/>
            <person name="Moore M.J."/>
            <person name="Landis J.B."/>
            <person name="Lin N."/>
            <person name="Zhang H."/>
            <person name="Zhang X."/>
            <person name="Huang J."/>
            <person name="Zhang X."/>
            <person name="Sun H."/>
            <person name="Wang H."/>
        </authorList>
    </citation>
    <scope>NUCLEOTIDE SEQUENCE [LARGE SCALE GENOMIC DNA]</scope>
    <source>
        <strain evidence="13">TB1705</strain>
        <tissue evidence="13">Leaf</tissue>
    </source>
</reference>
<protein>
    <recommendedName>
        <fullName evidence="2">H(+)-exporting diphosphatase</fullName>
        <ecNumber evidence="2">7.1.3.1</ecNumber>
    </recommendedName>
</protein>
<sequence>MILFGRVGGGIYTKAADVGADLVGKIERNIPEDDPRNPAICSNFRRYHSCPNSQFVQGNYGRRCSDKFLSGFAWLAGMTVVTTVLSEYVVGTIEDASETWGLYVSFIGIILLPIVGNAVEHVGAVIFAFKNKLVR</sequence>
<dbReference type="GO" id="GO:0009678">
    <property type="term" value="F:diphosphate hydrolysis-driven proton transmembrane transporter activity"/>
    <property type="evidence" value="ECO:0007669"/>
    <property type="project" value="UniProtKB-EC"/>
</dbReference>
<dbReference type="InterPro" id="IPR004713">
    <property type="entry name" value="CaH_exchang"/>
</dbReference>
<evidence type="ECO:0000313" key="14">
    <source>
        <dbReference type="Proteomes" id="UP000541444"/>
    </source>
</evidence>
<keyword evidence="4" id="KW-0050">Antiport</keyword>
<keyword evidence="8 11" id="KW-1133">Transmembrane helix</keyword>
<gene>
    <name evidence="13" type="ORF">GIB67_037063</name>
</gene>
<organism evidence="13 14">
    <name type="scientific">Kingdonia uniflora</name>
    <dbReference type="NCBI Taxonomy" id="39325"/>
    <lineage>
        <taxon>Eukaryota</taxon>
        <taxon>Viridiplantae</taxon>
        <taxon>Streptophyta</taxon>
        <taxon>Embryophyta</taxon>
        <taxon>Tracheophyta</taxon>
        <taxon>Spermatophyta</taxon>
        <taxon>Magnoliopsida</taxon>
        <taxon>Ranunculales</taxon>
        <taxon>Circaeasteraceae</taxon>
        <taxon>Kingdonia</taxon>
    </lineage>
</organism>
<keyword evidence="10 11" id="KW-0472">Membrane</keyword>
<evidence type="ECO:0000313" key="13">
    <source>
        <dbReference type="EMBL" id="KAF6142145.1"/>
    </source>
</evidence>
<dbReference type="GO" id="GO:0004427">
    <property type="term" value="F:inorganic diphosphate phosphatase activity"/>
    <property type="evidence" value="ECO:0007669"/>
    <property type="project" value="InterPro"/>
</dbReference>
<evidence type="ECO:0000256" key="6">
    <source>
        <dbReference type="ARBA" id="ARBA00022842"/>
    </source>
</evidence>
<dbReference type="GO" id="GO:0009705">
    <property type="term" value="C:plant-type vacuole membrane"/>
    <property type="evidence" value="ECO:0007669"/>
    <property type="project" value="TreeGrafter"/>
</dbReference>
<dbReference type="Pfam" id="PF01699">
    <property type="entry name" value="Na_Ca_ex"/>
    <property type="match status" value="1"/>
</dbReference>
<evidence type="ECO:0000256" key="1">
    <source>
        <dbReference type="ARBA" id="ARBA00004127"/>
    </source>
</evidence>
<evidence type="ECO:0000256" key="2">
    <source>
        <dbReference type="ARBA" id="ARBA00013242"/>
    </source>
</evidence>
<evidence type="ECO:0000256" key="10">
    <source>
        <dbReference type="ARBA" id="ARBA00023136"/>
    </source>
</evidence>
<dbReference type="PANTHER" id="PTHR31503:SF1">
    <property type="entry name" value="VACUOLAR CATION_PROTON EXCHANGER 3"/>
    <property type="match status" value="1"/>
</dbReference>
<dbReference type="AlphaFoldDB" id="A0A7J7LHN3"/>
<evidence type="ECO:0000256" key="5">
    <source>
        <dbReference type="ARBA" id="ARBA00022692"/>
    </source>
</evidence>
<dbReference type="OrthoDB" id="1430877at2759"/>
<proteinExistence type="predicted"/>
<feature type="transmembrane region" description="Helical" evidence="11">
    <location>
        <begin position="102"/>
        <end position="129"/>
    </location>
</feature>
<evidence type="ECO:0000256" key="9">
    <source>
        <dbReference type="ARBA" id="ARBA00023065"/>
    </source>
</evidence>
<dbReference type="EMBL" id="JACGCM010002279">
    <property type="protein sequence ID" value="KAF6142145.1"/>
    <property type="molecule type" value="Genomic_DNA"/>
</dbReference>
<dbReference type="InterPro" id="IPR004131">
    <property type="entry name" value="PPase-energised_H-pump"/>
</dbReference>
<evidence type="ECO:0000256" key="4">
    <source>
        <dbReference type="ARBA" id="ARBA00022449"/>
    </source>
</evidence>
<keyword evidence="7" id="KW-1278">Translocase</keyword>
<comment type="caution">
    <text evidence="13">The sequence shown here is derived from an EMBL/GenBank/DDBJ whole genome shotgun (WGS) entry which is preliminary data.</text>
</comment>
<evidence type="ECO:0000256" key="3">
    <source>
        <dbReference type="ARBA" id="ARBA00022448"/>
    </source>
</evidence>
<dbReference type="Pfam" id="PF03030">
    <property type="entry name" value="H_PPase"/>
    <property type="match status" value="1"/>
</dbReference>
<accession>A0A7J7LHN3</accession>
<dbReference type="EC" id="7.1.3.1" evidence="2"/>
<feature type="transmembrane region" description="Helical" evidence="11">
    <location>
        <begin position="68"/>
        <end position="90"/>
    </location>
</feature>
<keyword evidence="9" id="KW-0406">Ion transport</keyword>
<evidence type="ECO:0000256" key="8">
    <source>
        <dbReference type="ARBA" id="ARBA00022989"/>
    </source>
</evidence>
<keyword evidence="3" id="KW-0813">Transport</keyword>
<evidence type="ECO:0000256" key="7">
    <source>
        <dbReference type="ARBA" id="ARBA00022967"/>
    </source>
</evidence>
<dbReference type="Proteomes" id="UP000541444">
    <property type="component" value="Unassembled WGS sequence"/>
</dbReference>
<dbReference type="GO" id="GO:0015369">
    <property type="term" value="F:calcium:proton antiporter activity"/>
    <property type="evidence" value="ECO:0007669"/>
    <property type="project" value="TreeGrafter"/>
</dbReference>
<evidence type="ECO:0000256" key="11">
    <source>
        <dbReference type="SAM" id="Phobius"/>
    </source>
</evidence>
<comment type="subcellular location">
    <subcellularLocation>
        <location evidence="1">Endomembrane system</location>
        <topology evidence="1">Multi-pass membrane protein</topology>
    </subcellularLocation>
</comment>
<dbReference type="PANTHER" id="PTHR31503">
    <property type="entry name" value="VACUOLAR CALCIUM ION TRANSPORTER"/>
    <property type="match status" value="1"/>
</dbReference>
<keyword evidence="6" id="KW-0460">Magnesium</keyword>
<keyword evidence="5 11" id="KW-0812">Transmembrane</keyword>
<dbReference type="GO" id="GO:0006874">
    <property type="term" value="P:intracellular calcium ion homeostasis"/>
    <property type="evidence" value="ECO:0007669"/>
    <property type="project" value="TreeGrafter"/>
</dbReference>
<name>A0A7J7LHN3_9MAGN</name>
<dbReference type="InterPro" id="IPR004837">
    <property type="entry name" value="NaCa_Exmemb"/>
</dbReference>